<dbReference type="Gene3D" id="3.40.1230.10">
    <property type="entry name" value="MTH938-like"/>
    <property type="match status" value="1"/>
</dbReference>
<dbReference type="PANTHER" id="PTHR21192">
    <property type="entry name" value="NUCLEAR PROTEIN E3-3"/>
    <property type="match status" value="1"/>
</dbReference>
<dbReference type="CDD" id="cd05560">
    <property type="entry name" value="Xcc1710_like"/>
    <property type="match status" value="1"/>
</dbReference>
<dbReference type="OrthoDB" id="9800373at2"/>
<evidence type="ECO:0000313" key="2">
    <source>
        <dbReference type="Proteomes" id="UP000321199"/>
    </source>
</evidence>
<dbReference type="PANTHER" id="PTHR21192:SF2">
    <property type="entry name" value="NADH DEHYDROGENASE [UBIQUINONE] 1 ALPHA SUBCOMPLEX ASSEMBLY FACTOR 3"/>
    <property type="match status" value="1"/>
</dbReference>
<reference evidence="1 2" key="1">
    <citation type="submission" date="2019-07" db="EMBL/GenBank/DDBJ databases">
        <title>Complete genome sequence of Comamonas sp. NLF 7-7 isolated from livestock.</title>
        <authorList>
            <person name="Kim D.H."/>
            <person name="Kim J.G."/>
        </authorList>
    </citation>
    <scope>NUCLEOTIDE SEQUENCE [LARGE SCALE GENOMIC DNA]</scope>
    <source>
        <strain evidence="1 2">NLF 7-7</strain>
    </source>
</reference>
<name>A0A5B8RX87_9BURK</name>
<accession>A0A5B8RX87</accession>
<dbReference type="EMBL" id="CP042344">
    <property type="protein sequence ID" value="QEA13703.1"/>
    <property type="molecule type" value="Genomic_DNA"/>
</dbReference>
<organism evidence="1 2">
    <name type="scientific">Comamonas flocculans</name>
    <dbReference type="NCBI Taxonomy" id="2597701"/>
    <lineage>
        <taxon>Bacteria</taxon>
        <taxon>Pseudomonadati</taxon>
        <taxon>Pseudomonadota</taxon>
        <taxon>Betaproteobacteria</taxon>
        <taxon>Burkholderiales</taxon>
        <taxon>Comamonadaceae</taxon>
        <taxon>Comamonas</taxon>
    </lineage>
</organism>
<sequence>MKFQPDRSDTQTVTGYGPGWIAVDAERLTHSVIIGFSGERIDWKCERFEDLSPAHFAQLAELDAEVVIFGSGERGRFVPPQWLKPLMARHVGMETMDTHAACRTYNILAGEGRKVFAALLV</sequence>
<dbReference type="SUPFAM" id="SSF64076">
    <property type="entry name" value="MTH938-like"/>
    <property type="match status" value="1"/>
</dbReference>
<dbReference type="AlphaFoldDB" id="A0A5B8RX87"/>
<protein>
    <recommendedName>
        <fullName evidence="3">Xcc1710-like domain-containing protein</fullName>
    </recommendedName>
</protein>
<evidence type="ECO:0008006" key="3">
    <source>
        <dbReference type="Google" id="ProtNLM"/>
    </source>
</evidence>
<evidence type="ECO:0000313" key="1">
    <source>
        <dbReference type="EMBL" id="QEA13703.1"/>
    </source>
</evidence>
<dbReference type="KEGG" id="cof:FOZ74_12050"/>
<keyword evidence="2" id="KW-1185">Reference proteome</keyword>
<dbReference type="Proteomes" id="UP000321199">
    <property type="component" value="Chromosome"/>
</dbReference>
<dbReference type="InterPro" id="IPR007523">
    <property type="entry name" value="NDUFAF3/AAMDC"/>
</dbReference>
<dbReference type="RefSeq" id="WP_146913293.1">
    <property type="nucleotide sequence ID" value="NZ_CP042344.1"/>
</dbReference>
<gene>
    <name evidence="1" type="ORF">FOZ74_12050</name>
</gene>
<dbReference type="InterPro" id="IPR036748">
    <property type="entry name" value="MTH938-like_sf"/>
</dbReference>
<dbReference type="Pfam" id="PF04430">
    <property type="entry name" value="DUF498"/>
    <property type="match status" value="1"/>
</dbReference>
<proteinExistence type="predicted"/>